<keyword evidence="2" id="KW-1017">Isopeptide bond</keyword>
<dbReference type="Pfam" id="PF14631">
    <property type="entry name" value="FancD2"/>
    <property type="match status" value="1"/>
</dbReference>
<dbReference type="InterPro" id="IPR029448">
    <property type="entry name" value="FANCD2"/>
</dbReference>
<dbReference type="GO" id="GO:0036297">
    <property type="term" value="P:interstrand cross-link repair"/>
    <property type="evidence" value="ECO:0007669"/>
    <property type="project" value="TreeGrafter"/>
</dbReference>
<organism evidence="8">
    <name type="scientific">Soboliphyme baturini</name>
    <dbReference type="NCBI Taxonomy" id="241478"/>
    <lineage>
        <taxon>Eukaryota</taxon>
        <taxon>Metazoa</taxon>
        <taxon>Ecdysozoa</taxon>
        <taxon>Nematoda</taxon>
        <taxon>Enoplea</taxon>
        <taxon>Dorylaimia</taxon>
        <taxon>Dioctophymatida</taxon>
        <taxon>Dioctophymatoidea</taxon>
        <taxon>Soboliphymatidae</taxon>
        <taxon>Soboliphyme</taxon>
    </lineage>
</organism>
<evidence type="ECO:0000313" key="7">
    <source>
        <dbReference type="Proteomes" id="UP000270296"/>
    </source>
</evidence>
<comment type="similarity">
    <text evidence="5">Belongs to the Fanconi anemia protein FANCD2 family.</text>
</comment>
<accession>A0A183J3Y8</accession>
<evidence type="ECO:0000256" key="1">
    <source>
        <dbReference type="ARBA" id="ARBA00004123"/>
    </source>
</evidence>
<dbReference type="PANTHER" id="PTHR32086:SF0">
    <property type="entry name" value="FANCONI ANEMIA GROUP D2 PROTEIN"/>
    <property type="match status" value="1"/>
</dbReference>
<protein>
    <submittedName>
        <fullName evidence="8">Fanconi anemia group I protein</fullName>
    </submittedName>
</protein>
<gene>
    <name evidence="6" type="ORF">SBAD_LOCUS10586</name>
</gene>
<dbReference type="EMBL" id="UZAM01014289">
    <property type="protein sequence ID" value="VDP32999.1"/>
    <property type="molecule type" value="Genomic_DNA"/>
</dbReference>
<dbReference type="GO" id="GO:0070182">
    <property type="term" value="F:DNA polymerase binding"/>
    <property type="evidence" value="ECO:0007669"/>
    <property type="project" value="TreeGrafter"/>
</dbReference>
<evidence type="ECO:0000256" key="5">
    <source>
        <dbReference type="ARBA" id="ARBA00093456"/>
    </source>
</evidence>
<dbReference type="GO" id="GO:0000793">
    <property type="term" value="C:condensed chromosome"/>
    <property type="evidence" value="ECO:0007669"/>
    <property type="project" value="TreeGrafter"/>
</dbReference>
<keyword evidence="3" id="KW-0832">Ubl conjugation</keyword>
<keyword evidence="4" id="KW-0539">Nucleus</keyword>
<proteinExistence type="inferred from homology"/>
<dbReference type="OrthoDB" id="27031at2759"/>
<reference evidence="8" key="1">
    <citation type="submission" date="2016-06" db="UniProtKB">
        <authorList>
            <consortium name="WormBaseParasite"/>
        </authorList>
    </citation>
    <scope>IDENTIFICATION</scope>
</reference>
<comment type="subcellular location">
    <subcellularLocation>
        <location evidence="1">Nucleus</location>
    </subcellularLocation>
</comment>
<evidence type="ECO:0000313" key="8">
    <source>
        <dbReference type="WBParaSite" id="SBAD_0001095601-mRNA-1"/>
    </source>
</evidence>
<name>A0A183J3Y8_9BILA</name>
<dbReference type="Proteomes" id="UP000270296">
    <property type="component" value="Unassembled WGS sequence"/>
</dbReference>
<reference evidence="6 7" key="2">
    <citation type="submission" date="2018-11" db="EMBL/GenBank/DDBJ databases">
        <authorList>
            <consortium name="Pathogen Informatics"/>
        </authorList>
    </citation>
    <scope>NUCLEOTIDE SEQUENCE [LARGE SCALE GENOMIC DNA]</scope>
</reference>
<evidence type="ECO:0000256" key="2">
    <source>
        <dbReference type="ARBA" id="ARBA00022499"/>
    </source>
</evidence>
<dbReference type="WBParaSite" id="SBAD_0001095601-mRNA-1">
    <property type="protein sequence ID" value="SBAD_0001095601-mRNA-1"/>
    <property type="gene ID" value="SBAD_0001095601"/>
</dbReference>
<dbReference type="GO" id="GO:0031573">
    <property type="term" value="P:mitotic intra-S DNA damage checkpoint signaling"/>
    <property type="evidence" value="ECO:0007669"/>
    <property type="project" value="TreeGrafter"/>
</dbReference>
<dbReference type="AlphaFoldDB" id="A0A183J3Y8"/>
<evidence type="ECO:0000313" key="6">
    <source>
        <dbReference type="EMBL" id="VDP32999.1"/>
    </source>
</evidence>
<dbReference type="GO" id="GO:1990918">
    <property type="term" value="P:double-strand break repair involved in meiotic recombination"/>
    <property type="evidence" value="ECO:0007669"/>
    <property type="project" value="TreeGrafter"/>
</dbReference>
<dbReference type="GO" id="GO:0005634">
    <property type="term" value="C:nucleus"/>
    <property type="evidence" value="ECO:0007669"/>
    <property type="project" value="UniProtKB-SubCell"/>
</dbReference>
<keyword evidence="7" id="KW-1185">Reference proteome</keyword>
<evidence type="ECO:0000256" key="4">
    <source>
        <dbReference type="ARBA" id="ARBA00023242"/>
    </source>
</evidence>
<dbReference type="PANTHER" id="PTHR32086">
    <property type="entry name" value="FANCONI ANEMIA GROUP D2 PROTEIN"/>
    <property type="match status" value="1"/>
</dbReference>
<evidence type="ECO:0000256" key="3">
    <source>
        <dbReference type="ARBA" id="ARBA00022843"/>
    </source>
</evidence>
<sequence>MSIAGILIEELKKLCIEKACKQPMQSQDELLCRMILNQFRFLENIVDGFAFSTSLLGIVPVAPGWVQQEIFAFLPELLSDDRYEGVALLLRDIMQENEHLITPVLRSLNNMTFSEELTLQVKEIVFKSLNSSAPEAIPMKLKFLLQCRSPSEAVEVVERLREELKLYPPSFSDRKFAESEKQDMSVLEIFKVIDSAIKYRQYIGDAVCKVLDRVKNGVQPIEFEVLSFFYANFRDGTN</sequence>
<dbReference type="GO" id="GO:0007129">
    <property type="term" value="P:homologous chromosome pairing at meiosis"/>
    <property type="evidence" value="ECO:0007669"/>
    <property type="project" value="TreeGrafter"/>
</dbReference>